<keyword evidence="2" id="KW-1185">Reference proteome</keyword>
<accession>A0ABN2N2I3</accession>
<reference evidence="1 2" key="1">
    <citation type="journal article" date="2019" name="Int. J. Syst. Evol. Microbiol.">
        <title>The Global Catalogue of Microorganisms (GCM) 10K type strain sequencing project: providing services to taxonomists for standard genome sequencing and annotation.</title>
        <authorList>
            <consortium name="The Broad Institute Genomics Platform"/>
            <consortium name="The Broad Institute Genome Sequencing Center for Infectious Disease"/>
            <person name="Wu L."/>
            <person name="Ma J."/>
        </authorList>
    </citation>
    <scope>NUCLEOTIDE SEQUENCE [LARGE SCALE GENOMIC DNA]</scope>
    <source>
        <strain evidence="1 2">JCM 14326</strain>
    </source>
</reference>
<protein>
    <submittedName>
        <fullName evidence="1">Uncharacterized protein</fullName>
    </submittedName>
</protein>
<comment type="caution">
    <text evidence="1">The sequence shown here is derived from an EMBL/GenBank/DDBJ whole genome shotgun (WGS) entry which is preliminary data.</text>
</comment>
<gene>
    <name evidence="1" type="ORF">GCM10009751_00420</name>
</gene>
<evidence type="ECO:0000313" key="1">
    <source>
        <dbReference type="EMBL" id="GAA1848218.1"/>
    </source>
</evidence>
<organism evidence="1 2">
    <name type="scientific">Myceligenerans crystallogenes</name>
    <dbReference type="NCBI Taxonomy" id="316335"/>
    <lineage>
        <taxon>Bacteria</taxon>
        <taxon>Bacillati</taxon>
        <taxon>Actinomycetota</taxon>
        <taxon>Actinomycetes</taxon>
        <taxon>Micrococcales</taxon>
        <taxon>Promicromonosporaceae</taxon>
        <taxon>Myceligenerans</taxon>
    </lineage>
</organism>
<name>A0ABN2N2I3_9MICO</name>
<dbReference type="Proteomes" id="UP001501094">
    <property type="component" value="Unassembled WGS sequence"/>
</dbReference>
<dbReference type="EMBL" id="BAAANL010000001">
    <property type="protein sequence ID" value="GAA1848218.1"/>
    <property type="molecule type" value="Genomic_DNA"/>
</dbReference>
<proteinExistence type="predicted"/>
<evidence type="ECO:0000313" key="2">
    <source>
        <dbReference type="Proteomes" id="UP001501094"/>
    </source>
</evidence>
<dbReference type="RefSeq" id="WP_344098649.1">
    <property type="nucleotide sequence ID" value="NZ_BAAANL010000001.1"/>
</dbReference>
<sequence length="93" mass="10306">MTLNENNQTRTAQLLESIGAFDGSEDRLDRLQSQLQGAISLFESDGSGVSEIVRLAEADVEAIRFTQVLEEQGEAVRRRMVLLSQGLERLLGE</sequence>